<protein>
    <recommendedName>
        <fullName evidence="4">DNA-directed RNA polymerase III subunit RPC3</fullName>
        <shortName evidence="4">RNA polymerase III subunit C3</shortName>
    </recommendedName>
</protein>
<evidence type="ECO:0000256" key="2">
    <source>
        <dbReference type="ARBA" id="ARBA00023163"/>
    </source>
</evidence>
<evidence type="ECO:0000256" key="1">
    <source>
        <dbReference type="ARBA" id="ARBA00004123"/>
    </source>
</evidence>
<evidence type="ECO:0000256" key="4">
    <source>
        <dbReference type="RuleBase" id="RU367076"/>
    </source>
</evidence>
<dbReference type="GO" id="GO:0003697">
    <property type="term" value="F:single-stranded DNA binding"/>
    <property type="evidence" value="ECO:0007669"/>
    <property type="project" value="UniProtKB-UniRule"/>
</dbReference>
<evidence type="ECO:0000256" key="3">
    <source>
        <dbReference type="ARBA" id="ARBA00023242"/>
    </source>
</evidence>
<dbReference type="Proteomes" id="UP000688137">
    <property type="component" value="Unassembled WGS sequence"/>
</dbReference>
<dbReference type="GO" id="GO:0005666">
    <property type="term" value="C:RNA polymerase III complex"/>
    <property type="evidence" value="ECO:0007669"/>
    <property type="project" value="UniProtKB-UniRule"/>
</dbReference>
<reference evidence="7" key="1">
    <citation type="submission" date="2021-01" db="EMBL/GenBank/DDBJ databases">
        <authorList>
            <consortium name="Genoscope - CEA"/>
            <person name="William W."/>
        </authorList>
    </citation>
    <scope>NUCLEOTIDE SEQUENCE</scope>
</reference>
<organism evidence="7 8">
    <name type="scientific">Paramecium primaurelia</name>
    <dbReference type="NCBI Taxonomy" id="5886"/>
    <lineage>
        <taxon>Eukaryota</taxon>
        <taxon>Sar</taxon>
        <taxon>Alveolata</taxon>
        <taxon>Ciliophora</taxon>
        <taxon>Intramacronucleata</taxon>
        <taxon>Oligohymenophorea</taxon>
        <taxon>Peniculida</taxon>
        <taxon>Parameciidae</taxon>
        <taxon>Paramecium</taxon>
    </lineage>
</organism>
<comment type="subunit">
    <text evidence="4">Component of the RNA polymerase III (Pol III) complex consisting of 17 subunits.</text>
</comment>
<dbReference type="InterPro" id="IPR039748">
    <property type="entry name" value="RPC3"/>
</dbReference>
<keyword evidence="8" id="KW-1185">Reference proteome</keyword>
<feature type="domain" description="DNA-directed RNA polymerase III subunit RPC3 winged-helix" evidence="6">
    <location>
        <begin position="272"/>
        <end position="328"/>
    </location>
</feature>
<keyword evidence="2 4" id="KW-0804">Transcription</keyword>
<evidence type="ECO:0000259" key="6">
    <source>
        <dbReference type="Pfam" id="PF22536"/>
    </source>
</evidence>
<dbReference type="InterPro" id="IPR055207">
    <property type="entry name" value="POLR3C_WHD"/>
</dbReference>
<keyword evidence="4" id="KW-0240">DNA-directed RNA polymerase</keyword>
<gene>
    <name evidence="7" type="ORF">PPRIM_AZ9-3.1.T0310153</name>
</gene>
<dbReference type="EMBL" id="CAJJDM010000030">
    <property type="protein sequence ID" value="CAD8061129.1"/>
    <property type="molecule type" value="Genomic_DNA"/>
</dbReference>
<name>A0A8S1L077_PARPR</name>
<feature type="compositionally biased region" description="Basic and acidic residues" evidence="5">
    <location>
        <begin position="84"/>
        <end position="96"/>
    </location>
</feature>
<dbReference type="AlphaFoldDB" id="A0A8S1L077"/>
<dbReference type="PANTHER" id="PTHR12949:SF0">
    <property type="entry name" value="DNA-DIRECTED RNA POLYMERASE III SUBUNIT RPC3"/>
    <property type="match status" value="1"/>
</dbReference>
<keyword evidence="3 4" id="KW-0539">Nucleus</keyword>
<evidence type="ECO:0000313" key="7">
    <source>
        <dbReference type="EMBL" id="CAD8061129.1"/>
    </source>
</evidence>
<sequence length="382" mass="45104">MHTFRTLYFSQLAEQHFGKAMGKVIHVLDQYGPLQYTDILKYTQFDDLKFLEIVITLGIKHQIIGYKIKKPQDNASEIKQLFQSDKEKKQSDDQKQTKNKQKRKGLIFVNHNAILGREYVSELLNIEKNYNIIIDYALKNGVFGIKNLISENIKESALEGLVNELFDKSLLQIVQVDQQEEIQEATYNDTKNKSDKKNQKAKKKIEVQTQKQQSLTQNSLLQINWTGLMDIVKYNTIMQQLKQIYGISSFQDQNLYKQKQKELKENLEFKWIEDKYSQKHSRVFNLLKLKNCPLDDKQICDLALLNYQDSNTILFELLTDQLIKTQIIKVNDKDKQFFQFDQKLVDEKLKLHFYKGLISCKDKKLYFGILNQMNLMQFDVRN</sequence>
<comment type="caution">
    <text evidence="7">The sequence shown here is derived from an EMBL/GenBank/DDBJ whole genome shotgun (WGS) entry which is preliminary data.</text>
</comment>
<comment type="function">
    <text evidence="4">DNA-dependent RNA polymerase catalyzes the transcription of DNA into RNA using the four ribonucleoside triphosphates as substrates. Specific core component of RNA polymerase III which synthesizes small RNAs, such as 5S rRNA and tRNAs.</text>
</comment>
<comment type="similarity">
    <text evidence="4">Belongs to the eukaryotic RPC3/POLR3C RNA polymerase subunit family.</text>
</comment>
<evidence type="ECO:0000313" key="8">
    <source>
        <dbReference type="Proteomes" id="UP000688137"/>
    </source>
</evidence>
<evidence type="ECO:0000256" key="5">
    <source>
        <dbReference type="SAM" id="MobiDB-lite"/>
    </source>
</evidence>
<accession>A0A8S1L077</accession>
<dbReference type="PANTHER" id="PTHR12949">
    <property type="entry name" value="RNA POLYMERASE III DNA DIRECTED -RELATED"/>
    <property type="match status" value="1"/>
</dbReference>
<dbReference type="OMA" id="KGLISCK"/>
<comment type="subcellular location">
    <subcellularLocation>
        <location evidence="1 4">Nucleus</location>
    </subcellularLocation>
</comment>
<dbReference type="Pfam" id="PF22536">
    <property type="entry name" value="WHD_POLR3C"/>
    <property type="match status" value="1"/>
</dbReference>
<feature type="region of interest" description="Disordered" evidence="5">
    <location>
        <begin position="82"/>
        <end position="101"/>
    </location>
</feature>
<proteinExistence type="inferred from homology"/>